<feature type="transmembrane region" description="Helical" evidence="2">
    <location>
        <begin position="417"/>
        <end position="439"/>
    </location>
</feature>
<feature type="region of interest" description="Disordered" evidence="1">
    <location>
        <begin position="1241"/>
        <end position="1262"/>
    </location>
</feature>
<feature type="transmembrane region" description="Helical" evidence="2">
    <location>
        <begin position="1101"/>
        <end position="1118"/>
    </location>
</feature>
<dbReference type="EMBL" id="JANPWZ010000185">
    <property type="protein sequence ID" value="KAJ3578657.1"/>
    <property type="molecule type" value="Genomic_DNA"/>
</dbReference>
<dbReference type="VEuPathDB" id="FungiDB:F4678DRAFT_269898"/>
<organism evidence="4 5">
    <name type="scientific">Xylaria arbuscula</name>
    <dbReference type="NCBI Taxonomy" id="114810"/>
    <lineage>
        <taxon>Eukaryota</taxon>
        <taxon>Fungi</taxon>
        <taxon>Dikarya</taxon>
        <taxon>Ascomycota</taxon>
        <taxon>Pezizomycotina</taxon>
        <taxon>Sordariomycetes</taxon>
        <taxon>Xylariomycetidae</taxon>
        <taxon>Xylariales</taxon>
        <taxon>Xylariaceae</taxon>
        <taxon>Xylaria</taxon>
    </lineage>
</organism>
<feature type="region of interest" description="Disordered" evidence="1">
    <location>
        <begin position="1"/>
        <end position="20"/>
    </location>
</feature>
<dbReference type="Proteomes" id="UP001148614">
    <property type="component" value="Unassembled WGS sequence"/>
</dbReference>
<dbReference type="Pfam" id="PF14622">
    <property type="entry name" value="Ribonucleas_3_3"/>
    <property type="match status" value="1"/>
</dbReference>
<accession>A0A9W8NLJ6</accession>
<feature type="transmembrane region" description="Helical" evidence="2">
    <location>
        <begin position="1007"/>
        <end position="1030"/>
    </location>
</feature>
<feature type="transmembrane region" description="Helical" evidence="2">
    <location>
        <begin position="744"/>
        <end position="768"/>
    </location>
</feature>
<dbReference type="GO" id="GO:0005762">
    <property type="term" value="C:mitochondrial large ribosomal subunit"/>
    <property type="evidence" value="ECO:0007669"/>
    <property type="project" value="InterPro"/>
</dbReference>
<feature type="compositionally biased region" description="Basic and acidic residues" evidence="1">
    <location>
        <begin position="1252"/>
        <end position="1262"/>
    </location>
</feature>
<evidence type="ECO:0000313" key="4">
    <source>
        <dbReference type="EMBL" id="KAJ3578657.1"/>
    </source>
</evidence>
<dbReference type="VEuPathDB" id="FungiDB:F4678DRAFT_466265"/>
<feature type="transmembrane region" description="Helical" evidence="2">
    <location>
        <begin position="194"/>
        <end position="216"/>
    </location>
</feature>
<feature type="transmembrane region" description="Helical" evidence="2">
    <location>
        <begin position="250"/>
        <end position="271"/>
    </location>
</feature>
<dbReference type="InterPro" id="IPR036389">
    <property type="entry name" value="RNase_III_sf"/>
</dbReference>
<dbReference type="InterPro" id="IPR040030">
    <property type="entry name" value="Ribosomal_mL57"/>
</dbReference>
<feature type="transmembrane region" description="Helical" evidence="2">
    <location>
        <begin position="1074"/>
        <end position="1094"/>
    </location>
</feature>
<feature type="transmembrane region" description="Helical" evidence="2">
    <location>
        <begin position="788"/>
        <end position="809"/>
    </location>
</feature>
<feature type="transmembrane region" description="Helical" evidence="2">
    <location>
        <begin position="382"/>
        <end position="405"/>
    </location>
</feature>
<evidence type="ECO:0000256" key="2">
    <source>
        <dbReference type="SAM" id="Phobius"/>
    </source>
</evidence>
<feature type="transmembrane region" description="Helical" evidence="2">
    <location>
        <begin position="1176"/>
        <end position="1197"/>
    </location>
</feature>
<dbReference type="PANTHER" id="PTHR28160:SF1">
    <property type="entry name" value="LARGE RIBOSOMAL SUBUNIT PROTEIN ML57"/>
    <property type="match status" value="1"/>
</dbReference>
<comment type="caution">
    <text evidence="4">The sequence shown here is derived from an EMBL/GenBank/DDBJ whole genome shotgun (WGS) entry which is preliminary data.</text>
</comment>
<keyword evidence="5" id="KW-1185">Reference proteome</keyword>
<feature type="transmembrane region" description="Helical" evidence="2">
    <location>
        <begin position="496"/>
        <end position="514"/>
    </location>
</feature>
<evidence type="ECO:0000256" key="1">
    <source>
        <dbReference type="SAM" id="MobiDB-lite"/>
    </source>
</evidence>
<dbReference type="GO" id="GO:0003735">
    <property type="term" value="F:structural constituent of ribosome"/>
    <property type="evidence" value="ECO:0007669"/>
    <property type="project" value="InterPro"/>
</dbReference>
<dbReference type="Gene3D" id="1.10.1520.10">
    <property type="entry name" value="Ribonuclease III domain"/>
    <property type="match status" value="1"/>
</dbReference>
<keyword evidence="2" id="KW-0472">Membrane</keyword>
<feature type="transmembrane region" description="Helical" evidence="2">
    <location>
        <begin position="592"/>
        <end position="612"/>
    </location>
</feature>
<dbReference type="InterPro" id="IPR000999">
    <property type="entry name" value="RNase_III_dom"/>
</dbReference>
<name>A0A9W8NLJ6_9PEZI</name>
<dbReference type="FunFam" id="1.10.1520.10:FF:000018">
    <property type="entry name" value="RNase III domain protein"/>
    <property type="match status" value="1"/>
</dbReference>
<evidence type="ECO:0000313" key="5">
    <source>
        <dbReference type="Proteomes" id="UP001148614"/>
    </source>
</evidence>
<keyword evidence="2" id="KW-1133">Transmembrane helix</keyword>
<gene>
    <name evidence="4" type="ORF">NPX13_g1902</name>
</gene>
<reference evidence="4" key="1">
    <citation type="submission" date="2022-07" db="EMBL/GenBank/DDBJ databases">
        <title>Genome Sequence of Xylaria arbuscula.</title>
        <authorList>
            <person name="Buettner E."/>
        </authorList>
    </citation>
    <scope>NUCLEOTIDE SEQUENCE</scope>
    <source>
        <strain evidence="4">VT107</strain>
    </source>
</reference>
<dbReference type="SUPFAM" id="SSF69065">
    <property type="entry name" value="RNase III domain-like"/>
    <property type="match status" value="1"/>
</dbReference>
<keyword evidence="2" id="KW-0812">Transmembrane</keyword>
<dbReference type="GO" id="GO:0006396">
    <property type="term" value="P:RNA processing"/>
    <property type="evidence" value="ECO:0007669"/>
    <property type="project" value="InterPro"/>
</dbReference>
<dbReference type="GO" id="GO:0032543">
    <property type="term" value="P:mitochondrial translation"/>
    <property type="evidence" value="ECO:0007669"/>
    <property type="project" value="InterPro"/>
</dbReference>
<proteinExistence type="predicted"/>
<sequence>MKAPFSPHITKDPTRSRWTVNEDPQKLDDALNHFLGRDGEKMLPEELKWLAVTHKSFDQGRRGFNDRLAFLGRQICIREAMDSIVTSPPKDDGIVADLYAEKRQPFEDPALRSLDNLSTSQPSDIFTPEKLTKLAVDTGLSEVVRWKPRMPENTIGSGLNIVMSGAVYSLVGAIALQRGGKAASRINDNTKIDIVISAVASPLITALPLPYASWIIQRNGMSLCPTFNCSEPRKIHLELQAYPDISGRGVIIGFVGTTYFVFILALANYFLAYDPERYPFLEQPDATNRHTPPPATLSTQLSNNPSWWRPNPIDVIFLRWIRRTAAKLISNPGTTHIWDSQRAQITHAFDLCIRSLCDIQLLTGFGILISGYNALECGLSAYHWQVVVHLAWFTCVTHLIGLTTLRRYLNDRLWERFIRYILALILLGLLLVALVPTAFFNWSAYGFSLAEESSPAICFFNFLEKRKQFKYELEQCIATNTPACWWLPDRGLQWTHALQSMAFSSALLISSFIVRTVKLFRFLSAFASNYLDACLGSLKALASRTIVLVQDLLMRLGYRSINQGSRGNMSNPSINQMLFSAASVSFRINIDLINSVVAEVYWLFVLLLWGTIRLASALSISNQAVREAENAWTFGQVLPIVLLAAPIVTALETFSPIVASPRMRGTQINWPEERRLNVIRHPIVGHSLNNRDGSVSASTEMNTLLPIRQATITDGGMSGPTNSHGTNGITPSTTSQAIYRDAEWLGPCFAIQWMAIVLFTLLCVFTAYNPGHGVEFPPLFTLFDLWFSQIKIFNLALTSYPAANISVAIPSDSIKRELNSFIFKYLLDMREYEGVQSTRSLRLKVVFSEVDIGNSIQVAGAYVHAWSFHTISLSKKSISLGQPNGLPHHQPESAARSPVSYTVLTYRTYHPLHLCSYHLNATWRRERTVALLPMPLAVTTARNIACAYSRGPSCFLVSIFMFATASAEGLYRLSSYLAFLGALLTVSHVEAARQHSQRKWNVRSPTFSWLVFNLVGGTFVWDLWVIPVFIENTKGMVVQSAKEDALEAGQVQPDEEEVVNQTNSMLSLTSESEVYAIPISVALGFLVPSILMLTLRDAVSVIVWLFFPLWVAIVHRVIKSTAGRVPGNNEPHRLYTCGSSVLSVYLLPIILSVVGHVAFLISLFSKDDSRQMTQMALKFVMINFFYITATVLYWIFIECGVSVLLAAIALSVTVGPGAALCASWIFRDYGISCRAFRGAVDESDDDTDGDDSTVHEDTPLLA</sequence>
<feature type="transmembrane region" description="Helical" evidence="2">
    <location>
        <begin position="1138"/>
        <end position="1164"/>
    </location>
</feature>
<dbReference type="AlphaFoldDB" id="A0A9W8NLJ6"/>
<feature type="transmembrane region" description="Helical" evidence="2">
    <location>
        <begin position="1203"/>
        <end position="1226"/>
    </location>
</feature>
<feature type="transmembrane region" description="Helical" evidence="2">
    <location>
        <begin position="155"/>
        <end position="174"/>
    </location>
</feature>
<feature type="transmembrane region" description="Helical" evidence="2">
    <location>
        <begin position="632"/>
        <end position="654"/>
    </location>
</feature>
<dbReference type="GO" id="GO:0004525">
    <property type="term" value="F:ribonuclease III activity"/>
    <property type="evidence" value="ECO:0007669"/>
    <property type="project" value="InterPro"/>
</dbReference>
<feature type="compositionally biased region" description="Acidic residues" evidence="1">
    <location>
        <begin position="1241"/>
        <end position="1251"/>
    </location>
</feature>
<feature type="domain" description="RNase III" evidence="3">
    <location>
        <begin position="45"/>
        <end position="186"/>
    </location>
</feature>
<evidence type="ECO:0000259" key="3">
    <source>
        <dbReference type="Pfam" id="PF14622"/>
    </source>
</evidence>
<dbReference type="PANTHER" id="PTHR28160">
    <property type="entry name" value="54S RIBOSOMAL PROTEIN L15, MITOCHONDRIAL"/>
    <property type="match status" value="1"/>
</dbReference>
<protein>
    <recommendedName>
        <fullName evidence="3">RNase III domain-containing protein</fullName>
    </recommendedName>
</protein>